<sequence length="500" mass="55799">MEEAKTLVRTTVRTFKPSEKKDDKQAAEIQALLVDALLHHTVLHLDDFNALTQMPQKELRGYLQPLRTNRLIHTGSRREHHVASQRDATREYYYVQHSDAVNCIKYRVNKLRTEISNQYLTKSGPDAFLCPQCKSTWKELEIVPGADGSLSCPRCDFRDVILNEAAFKNQGMHENINKLNSQLSQFNTLFAAFDAKLTAGQFRDLKFDEQFPRRKIVPKEAGGKSWQWVEVRRPRDRETAAGAVNETDLDLNITSAARQAAEEAERERERKEKIAHANARPEWINAGVAKGATLDIRGDDAEPASTASSGLVPKKEEDEDEKKPDILKDTKGQNLSERERAEQALMEQYMQDMQREQEEVERRKREEEEEDGEEEEEEDEDDEFEDVPGTGTGAVGTPMSSSQGGADVKPAVPAVNGIKREYEDDSSEAATPASASDERDSKRLKIENGADVKMEGSDSTSVSANGTPMANSAPAAVSGGAHGNGNGDREESEDEEFEDV</sequence>
<keyword evidence="4" id="KW-1185">Reference proteome</keyword>
<evidence type="ECO:0000313" key="3">
    <source>
        <dbReference type="EMBL" id="ETN39175.1"/>
    </source>
</evidence>
<feature type="compositionally biased region" description="Acidic residues" evidence="1">
    <location>
        <begin position="367"/>
        <end position="386"/>
    </location>
</feature>
<dbReference type="eggNOG" id="KOG2593">
    <property type="taxonomic scope" value="Eukaryota"/>
</dbReference>
<dbReference type="VEuPathDB" id="FungiDB:HMPREF1541_05398"/>
<feature type="compositionally biased region" description="Basic and acidic residues" evidence="1">
    <location>
        <begin position="313"/>
        <end position="342"/>
    </location>
</feature>
<feature type="region of interest" description="Disordered" evidence="1">
    <location>
        <begin position="298"/>
        <end position="500"/>
    </location>
</feature>
<accession>W2RS83</accession>
<proteinExistence type="predicted"/>
<reference evidence="3 4" key="1">
    <citation type="submission" date="2013-03" db="EMBL/GenBank/DDBJ databases">
        <title>The Genome Sequence of Phialophora europaea CBS 101466.</title>
        <authorList>
            <consortium name="The Broad Institute Genomics Platform"/>
            <person name="Cuomo C."/>
            <person name="de Hoog S."/>
            <person name="Gorbushina A."/>
            <person name="Walker B."/>
            <person name="Young S.K."/>
            <person name="Zeng Q."/>
            <person name="Gargeya S."/>
            <person name="Fitzgerald M."/>
            <person name="Haas B."/>
            <person name="Abouelleil A."/>
            <person name="Allen A.W."/>
            <person name="Alvarado L."/>
            <person name="Arachchi H.M."/>
            <person name="Berlin A.M."/>
            <person name="Chapman S.B."/>
            <person name="Gainer-Dewar J."/>
            <person name="Goldberg J."/>
            <person name="Griggs A."/>
            <person name="Gujja S."/>
            <person name="Hansen M."/>
            <person name="Howarth C."/>
            <person name="Imamovic A."/>
            <person name="Ireland A."/>
            <person name="Larimer J."/>
            <person name="McCowan C."/>
            <person name="Murphy C."/>
            <person name="Pearson M."/>
            <person name="Poon T.W."/>
            <person name="Priest M."/>
            <person name="Roberts A."/>
            <person name="Saif S."/>
            <person name="Shea T."/>
            <person name="Sisk P."/>
            <person name="Sykes S."/>
            <person name="Wortman J."/>
            <person name="Nusbaum C."/>
            <person name="Birren B."/>
        </authorList>
    </citation>
    <scope>NUCLEOTIDE SEQUENCE [LARGE SCALE GENOMIC DNA]</scope>
    <source>
        <strain evidence="3 4">CBS 101466</strain>
    </source>
</reference>
<evidence type="ECO:0000256" key="1">
    <source>
        <dbReference type="SAM" id="MobiDB-lite"/>
    </source>
</evidence>
<dbReference type="SMART" id="SM00531">
    <property type="entry name" value="TFIIE"/>
    <property type="match status" value="1"/>
</dbReference>
<dbReference type="InParanoid" id="W2RS83"/>
<dbReference type="OrthoDB" id="361102at2759"/>
<name>W2RS83_CYPE1</name>
<feature type="compositionally biased region" description="Basic and acidic residues" evidence="1">
    <location>
        <begin position="436"/>
        <end position="456"/>
    </location>
</feature>
<dbReference type="InterPro" id="IPR024550">
    <property type="entry name" value="TFIIEa/SarR/Rpc3_HTH_dom"/>
</dbReference>
<feature type="domain" description="Transcription initiation factor IIE subunit alpha N-terminal" evidence="2">
    <location>
        <begin position="28"/>
        <end position="174"/>
    </location>
</feature>
<evidence type="ECO:0000313" key="4">
    <source>
        <dbReference type="Proteomes" id="UP000030752"/>
    </source>
</evidence>
<gene>
    <name evidence="3" type="ORF">HMPREF1541_05398</name>
</gene>
<dbReference type="AlphaFoldDB" id="W2RS83"/>
<dbReference type="STRING" id="1220924.W2RS83"/>
<dbReference type="PANTHER" id="PTHR13097:SF7">
    <property type="entry name" value="GENERAL TRANSCRIPTION FACTOR IIE SUBUNIT 1"/>
    <property type="match status" value="1"/>
</dbReference>
<feature type="compositionally biased region" description="Polar residues" evidence="1">
    <location>
        <begin position="457"/>
        <end position="470"/>
    </location>
</feature>
<dbReference type="InterPro" id="IPR039997">
    <property type="entry name" value="TFE"/>
</dbReference>
<dbReference type="GO" id="GO:0005673">
    <property type="term" value="C:transcription factor TFIIE complex"/>
    <property type="evidence" value="ECO:0007669"/>
    <property type="project" value="TreeGrafter"/>
</dbReference>
<dbReference type="PANTHER" id="PTHR13097">
    <property type="entry name" value="TRANSCRIPTION INITIATION FACTOR IIE, ALPHA SUBUNIT"/>
    <property type="match status" value="1"/>
</dbReference>
<protein>
    <recommendedName>
        <fullName evidence="2">Transcription initiation factor IIE subunit alpha N-terminal domain-containing protein</fullName>
    </recommendedName>
</protein>
<dbReference type="Proteomes" id="UP000030752">
    <property type="component" value="Unassembled WGS sequence"/>
</dbReference>
<evidence type="ECO:0000259" key="2">
    <source>
        <dbReference type="SMART" id="SM00531"/>
    </source>
</evidence>
<dbReference type="HOGENOM" id="CLU_035744_1_0_1"/>
<dbReference type="RefSeq" id="XP_008717960.1">
    <property type="nucleotide sequence ID" value="XM_008719738.1"/>
</dbReference>
<feature type="compositionally biased region" description="Acidic residues" evidence="1">
    <location>
        <begin position="490"/>
        <end position="500"/>
    </location>
</feature>
<dbReference type="InterPro" id="IPR002853">
    <property type="entry name" value="TFIIE_asu"/>
</dbReference>
<feature type="compositionally biased region" description="Basic and acidic residues" evidence="1">
    <location>
        <begin position="353"/>
        <end position="366"/>
    </location>
</feature>
<dbReference type="EMBL" id="KB822721">
    <property type="protein sequence ID" value="ETN39175.1"/>
    <property type="molecule type" value="Genomic_DNA"/>
</dbReference>
<dbReference type="Pfam" id="PF02002">
    <property type="entry name" value="TFIIE_alpha"/>
    <property type="match status" value="1"/>
</dbReference>
<organism evidence="3 4">
    <name type="scientific">Cyphellophora europaea (strain CBS 101466)</name>
    <name type="common">Phialophora europaea</name>
    <dbReference type="NCBI Taxonomy" id="1220924"/>
    <lineage>
        <taxon>Eukaryota</taxon>
        <taxon>Fungi</taxon>
        <taxon>Dikarya</taxon>
        <taxon>Ascomycota</taxon>
        <taxon>Pezizomycotina</taxon>
        <taxon>Eurotiomycetes</taxon>
        <taxon>Chaetothyriomycetidae</taxon>
        <taxon>Chaetothyriales</taxon>
        <taxon>Cyphellophoraceae</taxon>
        <taxon>Cyphellophora</taxon>
    </lineage>
</organism>
<dbReference type="GO" id="GO:0006367">
    <property type="term" value="P:transcription initiation at RNA polymerase II promoter"/>
    <property type="evidence" value="ECO:0007669"/>
    <property type="project" value="InterPro"/>
</dbReference>
<dbReference type="GeneID" id="19972737"/>